<protein>
    <submittedName>
        <fullName evidence="2">Uncharacterized protein</fullName>
    </submittedName>
</protein>
<dbReference type="AlphaFoldDB" id="A0A095X4Y1"/>
<dbReference type="Proteomes" id="UP000029579">
    <property type="component" value="Unassembled WGS sequence"/>
</dbReference>
<reference evidence="2 3" key="1">
    <citation type="submission" date="2014-07" db="EMBL/GenBank/DDBJ databases">
        <authorList>
            <person name="McCorrison J."/>
            <person name="Sanka R."/>
            <person name="Torralba M."/>
            <person name="Gillis M."/>
            <person name="Haft D.H."/>
            <person name="Methe B."/>
            <person name="Sutton G."/>
            <person name="Nelson K.E."/>
        </authorList>
    </citation>
    <scope>NUCLEOTIDE SEQUENCE [LARGE SCALE GENOMIC DNA]</scope>
    <source>
        <strain evidence="2 3">S7-1-13</strain>
    </source>
</reference>
<comment type="caution">
    <text evidence="2">The sequence shown here is derived from an EMBL/GenBank/DDBJ whole genome shotgun (WGS) entry which is preliminary data.</text>
</comment>
<feature type="transmembrane region" description="Helical" evidence="1">
    <location>
        <begin position="5"/>
        <end position="22"/>
    </location>
</feature>
<dbReference type="RefSeq" id="WP_004828682.1">
    <property type="nucleotide sequence ID" value="NZ_JRMW01000024.1"/>
</dbReference>
<feature type="transmembrane region" description="Helical" evidence="1">
    <location>
        <begin position="52"/>
        <end position="68"/>
    </location>
</feature>
<organism evidence="2 3">
    <name type="scientific">Anaerococcus lactolyticus S7-1-13</name>
    <dbReference type="NCBI Taxonomy" id="1284686"/>
    <lineage>
        <taxon>Bacteria</taxon>
        <taxon>Bacillati</taxon>
        <taxon>Bacillota</taxon>
        <taxon>Tissierellia</taxon>
        <taxon>Tissierellales</taxon>
        <taxon>Peptoniphilaceae</taxon>
        <taxon>Anaerococcus</taxon>
    </lineage>
</organism>
<dbReference type="OrthoDB" id="9940498at2"/>
<keyword evidence="1" id="KW-0812">Transmembrane</keyword>
<keyword evidence="1" id="KW-0472">Membrane</keyword>
<evidence type="ECO:0000256" key="1">
    <source>
        <dbReference type="SAM" id="Phobius"/>
    </source>
</evidence>
<evidence type="ECO:0000313" key="3">
    <source>
        <dbReference type="Proteomes" id="UP000029579"/>
    </source>
</evidence>
<sequence length="81" mass="9797">MENKLFLITLIIFASFDFYKLIKKDLGFYSFFRPLSLAISYKFILDGIDQRLYVIVLVYFIFLGTIFTKNMRKEELYEKEI</sequence>
<gene>
    <name evidence="2" type="ORF">HMPREF1630_02360</name>
</gene>
<evidence type="ECO:0000313" key="2">
    <source>
        <dbReference type="EMBL" id="KGF04883.1"/>
    </source>
</evidence>
<name>A0A095X4Y1_9FIRM</name>
<keyword evidence="1" id="KW-1133">Transmembrane helix</keyword>
<accession>A0A095X4Y1</accession>
<dbReference type="EMBL" id="JRMW01000024">
    <property type="protein sequence ID" value="KGF04883.1"/>
    <property type="molecule type" value="Genomic_DNA"/>
</dbReference>
<proteinExistence type="predicted"/>